<accession>A0A212EL93</accession>
<evidence type="ECO:0000313" key="2">
    <source>
        <dbReference type="Proteomes" id="UP000007151"/>
    </source>
</evidence>
<dbReference type="EMBL" id="AGBW02014125">
    <property type="protein sequence ID" value="OWR42237.1"/>
    <property type="molecule type" value="Genomic_DNA"/>
</dbReference>
<sequence length="13" mass="1479">MCSALLILMLWGQ</sequence>
<dbReference type="KEGG" id="dpl:KGM_213690A"/>
<evidence type="ECO:0000313" key="1">
    <source>
        <dbReference type="EMBL" id="OWR42237.1"/>
    </source>
</evidence>
<dbReference type="InParanoid" id="A0A212EL93"/>
<protein>
    <submittedName>
        <fullName evidence="1">Beat-IIIc isoform A</fullName>
    </submittedName>
</protein>
<proteinExistence type="predicted"/>
<gene>
    <name evidence="1" type="ORF">KGM_213690A</name>
</gene>
<organism evidence="1 2">
    <name type="scientific">Danaus plexippus plexippus</name>
    <dbReference type="NCBI Taxonomy" id="278856"/>
    <lineage>
        <taxon>Eukaryota</taxon>
        <taxon>Metazoa</taxon>
        <taxon>Ecdysozoa</taxon>
        <taxon>Arthropoda</taxon>
        <taxon>Hexapoda</taxon>
        <taxon>Insecta</taxon>
        <taxon>Pterygota</taxon>
        <taxon>Neoptera</taxon>
        <taxon>Endopterygota</taxon>
        <taxon>Lepidoptera</taxon>
        <taxon>Glossata</taxon>
        <taxon>Ditrysia</taxon>
        <taxon>Papilionoidea</taxon>
        <taxon>Nymphalidae</taxon>
        <taxon>Danainae</taxon>
        <taxon>Danaini</taxon>
        <taxon>Danaina</taxon>
        <taxon>Danaus</taxon>
        <taxon>Danaus</taxon>
    </lineage>
</organism>
<dbReference type="Proteomes" id="UP000007151">
    <property type="component" value="Unassembled WGS sequence"/>
</dbReference>
<keyword evidence="2" id="KW-1185">Reference proteome</keyword>
<feature type="non-terminal residue" evidence="1">
    <location>
        <position position="13"/>
    </location>
</feature>
<name>A0A212EL93_DANPL</name>
<comment type="caution">
    <text evidence="1">The sequence shown here is derived from an EMBL/GenBank/DDBJ whole genome shotgun (WGS) entry which is preliminary data.</text>
</comment>
<reference evidence="1 2" key="1">
    <citation type="journal article" date="2011" name="Cell">
        <title>The monarch butterfly genome yields insights into long-distance migration.</title>
        <authorList>
            <person name="Zhan S."/>
            <person name="Merlin C."/>
            <person name="Boore J.L."/>
            <person name="Reppert S.M."/>
        </authorList>
    </citation>
    <scope>NUCLEOTIDE SEQUENCE [LARGE SCALE GENOMIC DNA]</scope>
    <source>
        <strain evidence="1">F-2</strain>
    </source>
</reference>